<dbReference type="Gene3D" id="2.40.170.20">
    <property type="entry name" value="TonB-dependent receptor, beta-barrel domain"/>
    <property type="match status" value="1"/>
</dbReference>
<evidence type="ECO:0000256" key="1">
    <source>
        <dbReference type="ARBA" id="ARBA00004571"/>
    </source>
</evidence>
<dbReference type="InterPro" id="IPR036942">
    <property type="entry name" value="Beta-barrel_TonB_sf"/>
</dbReference>
<dbReference type="Gene3D" id="2.170.130.10">
    <property type="entry name" value="TonB-dependent receptor, plug domain"/>
    <property type="match status" value="1"/>
</dbReference>
<feature type="short sequence motif" description="TonB box" evidence="11">
    <location>
        <begin position="28"/>
        <end position="34"/>
    </location>
</feature>
<proteinExistence type="inferred from homology"/>
<accession>A0A3N3DT98</accession>
<dbReference type="InterPro" id="IPR010917">
    <property type="entry name" value="TonB_rcpt_CS"/>
</dbReference>
<dbReference type="GO" id="GO:0006811">
    <property type="term" value="P:monoatomic ion transport"/>
    <property type="evidence" value="ECO:0007669"/>
    <property type="project" value="UniProtKB-KW"/>
</dbReference>
<protein>
    <submittedName>
        <fullName evidence="16">TonB-dependent receptor</fullName>
    </submittedName>
</protein>
<dbReference type="PROSITE" id="PS01156">
    <property type="entry name" value="TONB_DEPENDENT_REC_2"/>
    <property type="match status" value="1"/>
</dbReference>
<feature type="short sequence motif" description="TonB C-terminal box" evidence="12">
    <location>
        <begin position="596"/>
        <end position="613"/>
    </location>
</feature>
<dbReference type="CDD" id="cd01347">
    <property type="entry name" value="ligand_gated_channel"/>
    <property type="match status" value="1"/>
</dbReference>
<keyword evidence="7 11" id="KW-0798">TonB box</keyword>
<evidence type="ECO:0000256" key="12">
    <source>
        <dbReference type="PROSITE-ProRule" id="PRU10144"/>
    </source>
</evidence>
<evidence type="ECO:0000259" key="15">
    <source>
        <dbReference type="Pfam" id="PF07715"/>
    </source>
</evidence>
<dbReference type="Proteomes" id="UP000278792">
    <property type="component" value="Unassembled WGS sequence"/>
</dbReference>
<organism evidence="16 17">
    <name type="scientific">Vibrio ponticus</name>
    <dbReference type="NCBI Taxonomy" id="265668"/>
    <lineage>
        <taxon>Bacteria</taxon>
        <taxon>Pseudomonadati</taxon>
        <taxon>Pseudomonadota</taxon>
        <taxon>Gammaproteobacteria</taxon>
        <taxon>Vibrionales</taxon>
        <taxon>Vibrionaceae</taxon>
        <taxon>Vibrio</taxon>
    </lineage>
</organism>
<dbReference type="RefSeq" id="WP_123783695.1">
    <property type="nucleotide sequence ID" value="NZ_RKIK01000123.1"/>
</dbReference>
<dbReference type="AlphaFoldDB" id="A0A3N3DT98"/>
<keyword evidence="6" id="KW-0406">Ion transport</keyword>
<comment type="subcellular location">
    <subcellularLocation>
        <location evidence="1 10">Cell outer membrane</location>
        <topology evidence="1 10">Multi-pass membrane protein</topology>
    </subcellularLocation>
</comment>
<evidence type="ECO:0000259" key="14">
    <source>
        <dbReference type="Pfam" id="PF00593"/>
    </source>
</evidence>
<dbReference type="InterPro" id="IPR012910">
    <property type="entry name" value="Plug_dom"/>
</dbReference>
<keyword evidence="9 10" id="KW-0998">Cell outer membrane</keyword>
<dbReference type="EMBL" id="RKIK01000123">
    <property type="protein sequence ID" value="ROV57685.1"/>
    <property type="molecule type" value="Genomic_DNA"/>
</dbReference>
<evidence type="ECO:0000256" key="5">
    <source>
        <dbReference type="ARBA" id="ARBA00022729"/>
    </source>
</evidence>
<dbReference type="Pfam" id="PF07715">
    <property type="entry name" value="Plug"/>
    <property type="match status" value="1"/>
</dbReference>
<evidence type="ECO:0000256" key="10">
    <source>
        <dbReference type="PROSITE-ProRule" id="PRU01360"/>
    </source>
</evidence>
<dbReference type="PROSITE" id="PS00430">
    <property type="entry name" value="TONB_DEPENDENT_REC_1"/>
    <property type="match status" value="1"/>
</dbReference>
<dbReference type="InterPro" id="IPR000531">
    <property type="entry name" value="Beta-barrel_TonB"/>
</dbReference>
<dbReference type="InterPro" id="IPR037066">
    <property type="entry name" value="Plug_dom_sf"/>
</dbReference>
<keyword evidence="4 10" id="KW-0812">Transmembrane</keyword>
<comment type="similarity">
    <text evidence="10 13">Belongs to the TonB-dependent receptor family.</text>
</comment>
<gene>
    <name evidence="16" type="ORF">EGH82_21935</name>
</gene>
<feature type="domain" description="TonB-dependent receptor plug" evidence="15">
    <location>
        <begin position="41"/>
        <end position="146"/>
    </location>
</feature>
<dbReference type="PROSITE" id="PS52016">
    <property type="entry name" value="TONB_DEPENDENT_REC_3"/>
    <property type="match status" value="1"/>
</dbReference>
<evidence type="ECO:0000256" key="8">
    <source>
        <dbReference type="ARBA" id="ARBA00023136"/>
    </source>
</evidence>
<evidence type="ECO:0000256" key="6">
    <source>
        <dbReference type="ARBA" id="ARBA00023065"/>
    </source>
</evidence>
<dbReference type="InterPro" id="IPR039426">
    <property type="entry name" value="TonB-dep_rcpt-like"/>
</dbReference>
<evidence type="ECO:0000256" key="11">
    <source>
        <dbReference type="PROSITE-ProRule" id="PRU10143"/>
    </source>
</evidence>
<evidence type="ECO:0000313" key="16">
    <source>
        <dbReference type="EMBL" id="ROV57685.1"/>
    </source>
</evidence>
<sequence length="613" mass="67111">MNRSILAVTVGSLLSYAPYSLAETADETVVVTANRFEQEQSTVLTSVDLIEREFIESSQATSALELIKLLPGVTVTTLGSKGNEASIYIRGTATKHALVIVDGVKINSVTNGGASIGLIPAFAIEKIEVVKGPRASIYGSDAIGGVISITTMSQEDKHVAQGGLGTDDQQLLGWHSSGRISEDTIGSFVYSKEQSDGYRIYDLAPKNETHGYDTETIFGHLNHQLSDRWSVFANGYSTTSASEYAGLYDGVKGLIDRDFYSFAVGTVFENESYRSELQVNTSKEENANGNAAGTSAKSTLTAYRNNVSWVNTYTVLSNTVLNFGADYYEEKANRGGTNTTDYEKTKKDNSAVFIASRIDFSPVSLELSTRYDDDSAFGGQTTWNAAFGFSITESIQAIASTGTAFKAPTINDLYWPESPWDKGNPNLKPEESESTELSFRGFHDAIDWSITAYKTDVDNLIEWGPEPVTFKYVPSNVAKAEIEGLEVAVNFSTGFLDHGLTAEWLDAKDAKTREDLIRRPQEKFGWNIGFTEAQFEGLLSVLYTGERKDKSGEMLEAYTTVDVGLGYLVTERLKLALRANNVLDENYNTAFGTGTSYYFGEGRTFLATATYQF</sequence>
<keyword evidence="5" id="KW-0732">Signal</keyword>
<feature type="domain" description="TonB-dependent receptor-like beta-barrel" evidence="14">
    <location>
        <begin position="187"/>
        <end position="582"/>
    </location>
</feature>
<evidence type="ECO:0000256" key="13">
    <source>
        <dbReference type="RuleBase" id="RU003357"/>
    </source>
</evidence>
<name>A0A3N3DT98_9VIBR</name>
<dbReference type="Pfam" id="PF00593">
    <property type="entry name" value="TonB_dep_Rec_b-barrel"/>
    <property type="match status" value="1"/>
</dbReference>
<evidence type="ECO:0000256" key="4">
    <source>
        <dbReference type="ARBA" id="ARBA00022692"/>
    </source>
</evidence>
<comment type="caution">
    <text evidence="16">The sequence shown here is derived from an EMBL/GenBank/DDBJ whole genome shotgun (WGS) entry which is preliminary data.</text>
</comment>
<dbReference type="InterPro" id="IPR010916">
    <property type="entry name" value="TonB_box_CS"/>
</dbReference>
<keyword evidence="8 10" id="KW-0472">Membrane</keyword>
<evidence type="ECO:0000256" key="7">
    <source>
        <dbReference type="ARBA" id="ARBA00023077"/>
    </source>
</evidence>
<evidence type="ECO:0000256" key="3">
    <source>
        <dbReference type="ARBA" id="ARBA00022452"/>
    </source>
</evidence>
<keyword evidence="3 10" id="KW-1134">Transmembrane beta strand</keyword>
<evidence type="ECO:0000256" key="9">
    <source>
        <dbReference type="ARBA" id="ARBA00023237"/>
    </source>
</evidence>
<dbReference type="GO" id="GO:0009279">
    <property type="term" value="C:cell outer membrane"/>
    <property type="evidence" value="ECO:0007669"/>
    <property type="project" value="UniProtKB-SubCell"/>
</dbReference>
<dbReference type="SUPFAM" id="SSF56935">
    <property type="entry name" value="Porins"/>
    <property type="match status" value="1"/>
</dbReference>
<dbReference type="GO" id="GO:0015889">
    <property type="term" value="P:cobalamin transport"/>
    <property type="evidence" value="ECO:0007669"/>
    <property type="project" value="TreeGrafter"/>
</dbReference>
<dbReference type="PANTHER" id="PTHR30069">
    <property type="entry name" value="TONB-DEPENDENT OUTER MEMBRANE RECEPTOR"/>
    <property type="match status" value="1"/>
</dbReference>
<evidence type="ECO:0000313" key="17">
    <source>
        <dbReference type="Proteomes" id="UP000278792"/>
    </source>
</evidence>
<keyword evidence="2 10" id="KW-0813">Transport</keyword>
<reference evidence="16 17" key="1">
    <citation type="submission" date="2018-11" db="EMBL/GenBank/DDBJ databases">
        <title>Vibrio ponticus strain CAIM 1751 pathogenic for the snapper Lutjanus guttatus.</title>
        <authorList>
            <person name="Soto-Rodriguez S."/>
            <person name="Lozano-Olvera R."/>
            <person name="Gomez-Gil B."/>
        </authorList>
    </citation>
    <scope>NUCLEOTIDE SEQUENCE [LARGE SCALE GENOMIC DNA]</scope>
    <source>
        <strain evidence="16 17">CAIM 1751</strain>
    </source>
</reference>
<keyword evidence="16" id="KW-0675">Receptor</keyword>
<dbReference type="PANTHER" id="PTHR30069:SF53">
    <property type="entry name" value="COLICIN I RECEPTOR-RELATED"/>
    <property type="match status" value="1"/>
</dbReference>
<evidence type="ECO:0000256" key="2">
    <source>
        <dbReference type="ARBA" id="ARBA00022448"/>
    </source>
</evidence>